<evidence type="ECO:0000313" key="3">
    <source>
        <dbReference type="Proteomes" id="UP001583186"/>
    </source>
</evidence>
<protein>
    <recommendedName>
        <fullName evidence="1">Beta-glucuronidase C-terminal domain-containing protein</fullName>
    </recommendedName>
</protein>
<accession>A0ABR3YT05</accession>
<proteinExistence type="predicted"/>
<dbReference type="EMBL" id="JAWCUI010000056">
    <property type="protein sequence ID" value="KAL1891072.1"/>
    <property type="molecule type" value="Genomic_DNA"/>
</dbReference>
<evidence type="ECO:0000313" key="2">
    <source>
        <dbReference type="EMBL" id="KAL1891072.1"/>
    </source>
</evidence>
<keyword evidence="3" id="KW-1185">Reference proteome</keyword>
<reference evidence="2 3" key="1">
    <citation type="journal article" date="2024" name="IMA Fungus">
        <title>IMA Genome - F19 : A genome assembly and annotation guide to empower mycologists, including annotated draft genome sequences of Ceratocystis pirilliformis, Diaporthe australafricana, Fusarium ophioides, Paecilomyces lecythidis, and Sporothrix stenoceras.</title>
        <authorList>
            <person name="Aylward J."/>
            <person name="Wilson A.M."/>
            <person name="Visagie C.M."/>
            <person name="Spraker J."/>
            <person name="Barnes I."/>
            <person name="Buitendag C."/>
            <person name="Ceriani C."/>
            <person name="Del Mar Angel L."/>
            <person name="du Plessis D."/>
            <person name="Fuchs T."/>
            <person name="Gasser K."/>
            <person name="Kramer D."/>
            <person name="Li W."/>
            <person name="Munsamy K."/>
            <person name="Piso A."/>
            <person name="Price J.L."/>
            <person name="Sonnekus B."/>
            <person name="Thomas C."/>
            <person name="van der Nest A."/>
            <person name="van Dijk A."/>
            <person name="van Heerden A."/>
            <person name="van Vuuren N."/>
            <person name="Yilmaz N."/>
            <person name="Duong T.A."/>
            <person name="van der Merwe N.A."/>
            <person name="Wingfield M.J."/>
            <person name="Wingfield B.D."/>
        </authorList>
    </citation>
    <scope>NUCLEOTIDE SEQUENCE [LARGE SCALE GENOMIC DNA]</scope>
    <source>
        <strain evidence="2 3">CMW 5346</strain>
    </source>
</reference>
<organism evidence="2 3">
    <name type="scientific">Sporothrix stenoceras</name>
    <dbReference type="NCBI Taxonomy" id="5173"/>
    <lineage>
        <taxon>Eukaryota</taxon>
        <taxon>Fungi</taxon>
        <taxon>Dikarya</taxon>
        <taxon>Ascomycota</taxon>
        <taxon>Pezizomycotina</taxon>
        <taxon>Sordariomycetes</taxon>
        <taxon>Sordariomycetidae</taxon>
        <taxon>Ophiostomatales</taxon>
        <taxon>Ophiostomataceae</taxon>
        <taxon>Sporothrix</taxon>
    </lineage>
</organism>
<feature type="domain" description="Beta-glucuronidase C-terminal" evidence="1">
    <location>
        <begin position="197"/>
        <end position="279"/>
    </location>
</feature>
<name>A0ABR3YT05_9PEZI</name>
<dbReference type="Proteomes" id="UP001583186">
    <property type="component" value="Unassembled WGS sequence"/>
</dbReference>
<dbReference type="Pfam" id="PF16862">
    <property type="entry name" value="Glyco_hydro_79C"/>
    <property type="match status" value="1"/>
</dbReference>
<evidence type="ECO:0000259" key="1">
    <source>
        <dbReference type="Pfam" id="PF16862"/>
    </source>
</evidence>
<comment type="caution">
    <text evidence="2">The sequence shown here is derived from an EMBL/GenBank/DDBJ whole genome shotgun (WGS) entry which is preliminary data.</text>
</comment>
<dbReference type="Gene3D" id="3.20.20.80">
    <property type="entry name" value="Glycosidases"/>
    <property type="match status" value="1"/>
</dbReference>
<dbReference type="InterPro" id="IPR031728">
    <property type="entry name" value="GlcAase_C"/>
</dbReference>
<dbReference type="PANTHER" id="PTHR36183:SF2">
    <property type="entry name" value="BETA-GLUCURONIDASE C-TERMINAL DOMAIN-CONTAINING PROTEIN"/>
    <property type="match status" value="1"/>
</dbReference>
<sequence length="282" mass="30141">MSRGLQRRSNATRFLQIAANLTAVASLPGGALFGGPDLASDIQPTDWQLPGLFQNTTFNNGGNIKYATDHWYRCNGDQCVPAHFILHSNTIANTASHIQPMASFFKSFDGGKVKCYLDEINIQNVGTSNQTFSFSFATALYVVDFMLYAVTLGVDSVNWEPAYNSNQNVWQPSASSTMSAQTKNIYCALITVDLSVGMTRPSSTVELGGLPSSLTSVTVKFLTNPVGAVQNADKTTFGGSQWTFGNLGKQKTGVQSTTIAVAVTAGVAQIPIPDSAIAIVYL</sequence>
<gene>
    <name evidence="2" type="ORF">Sste5346_007897</name>
</gene>
<dbReference type="InterPro" id="IPR052974">
    <property type="entry name" value="GH79_Enzymes"/>
</dbReference>
<dbReference type="PANTHER" id="PTHR36183">
    <property type="entry name" value="BETA-GLUCURONIDASE"/>
    <property type="match status" value="1"/>
</dbReference>